<name>A0A660CA18_9PSEU</name>
<comment type="caution">
    <text evidence="4">The sequence shown here is derived from an EMBL/GenBank/DDBJ whole genome shotgun (WGS) entry which is preliminary data.</text>
</comment>
<dbReference type="Pfam" id="PF13230">
    <property type="entry name" value="GATase_4"/>
    <property type="match status" value="1"/>
</dbReference>
<reference evidence="4 5" key="1">
    <citation type="submission" date="2019-07" db="EMBL/GenBank/DDBJ databases">
        <title>R&amp;d 2014.</title>
        <authorList>
            <person name="Klenk H.-P."/>
        </authorList>
    </citation>
    <scope>NUCLEOTIDE SEQUENCE [LARGE SCALE GENOMIC DNA]</scope>
    <source>
        <strain evidence="4 5">DSM 43194</strain>
    </source>
</reference>
<dbReference type="Gene3D" id="3.60.20.10">
    <property type="entry name" value="Glutamine Phosphoribosylpyrophosphate, subunit 1, domain 1"/>
    <property type="match status" value="1"/>
</dbReference>
<dbReference type="OrthoDB" id="9804310at2"/>
<keyword evidence="5" id="KW-1185">Reference proteome</keyword>
<dbReference type="PANTHER" id="PTHR43187">
    <property type="entry name" value="GLUTAMINE AMIDOTRANSFERASE DUG3-RELATED"/>
    <property type="match status" value="1"/>
</dbReference>
<protein>
    <recommendedName>
        <fullName evidence="2">Gamma-glutamyl-hercynylcysteine sulfoxide hydrolase</fullName>
        <ecNumber evidence="2">3.5.1.118</ecNumber>
    </recommendedName>
    <alternativeName>
        <fullName evidence="2">Gamma-glutamyl hercynylcysteine S-oxide hydrolase</fullName>
    </alternativeName>
</protein>
<evidence type="ECO:0000313" key="4">
    <source>
        <dbReference type="EMBL" id="TWH19194.1"/>
    </source>
</evidence>
<keyword evidence="2" id="KW-0378">Hydrolase</keyword>
<comment type="pathway">
    <text evidence="2">Amino-acid biosynthesis; ergothioneine biosynthesis.</text>
</comment>
<evidence type="ECO:0000259" key="3">
    <source>
        <dbReference type="PROSITE" id="PS51278"/>
    </source>
</evidence>
<dbReference type="RefSeq" id="WP_084705868.1">
    <property type="nucleotide sequence ID" value="NZ_JOIJ01000009.1"/>
</dbReference>
<dbReference type="HAMAP" id="MF_02036">
    <property type="entry name" value="EgtC"/>
    <property type="match status" value="1"/>
</dbReference>
<gene>
    <name evidence="2" type="primary">egtC</name>
    <name evidence="4" type="ORF">JD82_01017</name>
</gene>
<dbReference type="AlphaFoldDB" id="A0A660CA18"/>
<comment type="catalytic activity">
    <reaction evidence="2">
        <text>gamma-L-glutamyl-hercynylcysteine S-oxide + H2O = S-(hercyn-2-yl)-L-cysteine S-oxide + L-glutamate</text>
        <dbReference type="Rhea" id="RHEA:42684"/>
        <dbReference type="ChEBI" id="CHEBI:15377"/>
        <dbReference type="ChEBI" id="CHEBI:29985"/>
        <dbReference type="ChEBI" id="CHEBI:82703"/>
        <dbReference type="ChEBI" id="CHEBI:82706"/>
        <dbReference type="EC" id="3.5.1.118"/>
    </reaction>
</comment>
<dbReference type="SUPFAM" id="SSF56235">
    <property type="entry name" value="N-terminal nucleophile aminohydrolases (Ntn hydrolases)"/>
    <property type="match status" value="1"/>
</dbReference>
<feature type="domain" description="Glutamine amidotransferase type-2" evidence="3">
    <location>
        <begin position="2"/>
        <end position="280"/>
    </location>
</feature>
<dbReference type="InterPro" id="IPR026869">
    <property type="entry name" value="EgtC-like"/>
</dbReference>
<dbReference type="InterPro" id="IPR017932">
    <property type="entry name" value="GATase_2_dom"/>
</dbReference>
<evidence type="ECO:0000256" key="2">
    <source>
        <dbReference type="HAMAP-Rule" id="MF_02036"/>
    </source>
</evidence>
<dbReference type="GO" id="GO:0052699">
    <property type="term" value="P:ergothioneine biosynthetic process"/>
    <property type="evidence" value="ECO:0007669"/>
    <property type="project" value="UniProtKB-UniRule"/>
</dbReference>
<dbReference type="PROSITE" id="PS51278">
    <property type="entry name" value="GATASE_TYPE_2"/>
    <property type="match status" value="1"/>
</dbReference>
<dbReference type="NCBIfam" id="TIGR03442">
    <property type="entry name" value="ergothioneine biosynthesis protein EgtC"/>
    <property type="match status" value="1"/>
</dbReference>
<dbReference type="GO" id="GO:0016811">
    <property type="term" value="F:hydrolase activity, acting on carbon-nitrogen (but not peptide) bonds, in linear amides"/>
    <property type="evidence" value="ECO:0007669"/>
    <property type="project" value="UniProtKB-UniRule"/>
</dbReference>
<evidence type="ECO:0000256" key="1">
    <source>
        <dbReference type="ARBA" id="ARBA00022962"/>
    </source>
</evidence>
<proteinExistence type="inferred from homology"/>
<dbReference type="InterPro" id="IPR017808">
    <property type="entry name" value="EgtC"/>
</dbReference>
<dbReference type="EMBL" id="VLJV01000001">
    <property type="protein sequence ID" value="TWH19194.1"/>
    <property type="molecule type" value="Genomic_DNA"/>
</dbReference>
<dbReference type="PANTHER" id="PTHR43187:SF2">
    <property type="entry name" value="GAMMA-GLUTAMYL-HERCYNYLCYSTEINE SULFOXIDE HYDROLASE"/>
    <property type="match status" value="1"/>
</dbReference>
<dbReference type="GO" id="GO:0016740">
    <property type="term" value="F:transferase activity"/>
    <property type="evidence" value="ECO:0007669"/>
    <property type="project" value="UniProtKB-KW"/>
</dbReference>
<dbReference type="InterPro" id="IPR032889">
    <property type="entry name" value="EgtC_Actinobacteria"/>
</dbReference>
<organism evidence="4 5">
    <name type="scientific">Prauserella rugosa</name>
    <dbReference type="NCBI Taxonomy" id="43354"/>
    <lineage>
        <taxon>Bacteria</taxon>
        <taxon>Bacillati</taxon>
        <taxon>Actinomycetota</taxon>
        <taxon>Actinomycetes</taxon>
        <taxon>Pseudonocardiales</taxon>
        <taxon>Pseudonocardiaceae</taxon>
        <taxon>Prauserella</taxon>
    </lineage>
</organism>
<dbReference type="Proteomes" id="UP000317303">
    <property type="component" value="Unassembled WGS sequence"/>
</dbReference>
<sequence>MCRHVAYLGRPRSPARAWFDAPHSLLVQSYAPRDMRGGGTVNADGFGFAWIADDGDPVRYRRANPLWTDESAPRLAQTVRSPLFVGAVRSGTPGMPVDEAACAPMLDGHWIFSHNGVVRGWPDSVAGLAEKLPAAELLRLDARTDSALLWAVLRRRLAEGADPAAEVAQLVSDVERAAPGSRLNLLLARPGMLVATAWTHALAMRVSPDGFELASEPYDDDPAWQAVPDGSLVTASAPASAMDEPDGAEGVDEGIRVTTTAIANPAGGPAGNEGSQTCST</sequence>
<dbReference type="EC" id="3.5.1.118" evidence="2"/>
<accession>A0A660CA18</accession>
<dbReference type="CDD" id="cd01908">
    <property type="entry name" value="YafJ"/>
    <property type="match status" value="1"/>
</dbReference>
<dbReference type="InterPro" id="IPR029055">
    <property type="entry name" value="Ntn_hydrolases_N"/>
</dbReference>
<keyword evidence="4" id="KW-0808">Transferase</keyword>
<keyword evidence="1 2" id="KW-0315">Glutamine amidotransferase</keyword>
<comment type="function">
    <text evidence="2">Catalyzes the hydrolysis of the gamma-glutamyl amide bond of hercynyl-gamma-L-glutamyl-L-cysteine sulfoxide to produce hercynylcysteine sulfoxide, a step in the biosynthesis pathway of ergothioneine.</text>
</comment>
<dbReference type="UniPathway" id="UPA01014"/>
<dbReference type="InterPro" id="IPR052373">
    <property type="entry name" value="Gamma-glu_amide_hydrolase"/>
</dbReference>
<evidence type="ECO:0000313" key="5">
    <source>
        <dbReference type="Proteomes" id="UP000317303"/>
    </source>
</evidence>